<keyword evidence="2" id="KW-1185">Reference proteome</keyword>
<dbReference type="Proteomes" id="UP001056291">
    <property type="component" value="Chromosome"/>
</dbReference>
<dbReference type="RefSeq" id="WP_251932531.1">
    <property type="nucleotide sequence ID" value="NZ_CP098747.1"/>
</dbReference>
<evidence type="ECO:0000313" key="1">
    <source>
        <dbReference type="EMBL" id="USG59761.1"/>
    </source>
</evidence>
<gene>
    <name evidence="1" type="ORF">NBZ79_11290</name>
</gene>
<proteinExistence type="predicted"/>
<dbReference type="Pfam" id="PF14352">
    <property type="entry name" value="DUF4402"/>
    <property type="match status" value="1"/>
</dbReference>
<accession>A0ABY4VYQ2</accession>
<evidence type="ECO:0000313" key="2">
    <source>
        <dbReference type="Proteomes" id="UP001056291"/>
    </source>
</evidence>
<sequence length="115" mass="12297">MTSHSPHFPEGCPGDFAVVPPGPYALYGTPPHAGEIKITGRPNAEISLDFGPAIDITNTDGDSLTFETVRHFNSPPHLLDDEGEFMFITGGVLHTYVGQAPGTYTGTYTITVGYQ</sequence>
<dbReference type="EMBL" id="CP098747">
    <property type="protein sequence ID" value="USG59761.1"/>
    <property type="molecule type" value="Genomic_DNA"/>
</dbReference>
<dbReference type="InterPro" id="IPR025514">
    <property type="entry name" value="DUF4402"/>
</dbReference>
<protein>
    <submittedName>
        <fullName evidence="1">DUF4402 domain-containing protein</fullName>
    </submittedName>
</protein>
<reference evidence="1" key="1">
    <citation type="submission" date="2022-06" db="EMBL/GenBank/DDBJ databases">
        <title>Sneathiella actinostolidae sp. nov., isolated from a sea anemonein the Western Pacific Ocean.</title>
        <authorList>
            <person name="Wei M.J."/>
        </authorList>
    </citation>
    <scope>NUCLEOTIDE SEQUENCE</scope>
    <source>
        <strain evidence="1">PHK-P5</strain>
    </source>
</reference>
<name>A0ABY4VYQ2_9PROT</name>
<organism evidence="1 2">
    <name type="scientific">Sneathiella marina</name>
    <dbReference type="NCBI Taxonomy" id="2950108"/>
    <lineage>
        <taxon>Bacteria</taxon>
        <taxon>Pseudomonadati</taxon>
        <taxon>Pseudomonadota</taxon>
        <taxon>Alphaproteobacteria</taxon>
        <taxon>Sneathiellales</taxon>
        <taxon>Sneathiellaceae</taxon>
        <taxon>Sneathiella</taxon>
    </lineage>
</organism>